<evidence type="ECO:0000256" key="2">
    <source>
        <dbReference type="ARBA" id="ARBA00023136"/>
    </source>
</evidence>
<keyword evidence="2" id="KW-0472">Membrane</keyword>
<evidence type="ECO:0000256" key="1">
    <source>
        <dbReference type="ARBA" id="ARBA00004370"/>
    </source>
</evidence>
<dbReference type="GO" id="GO:0016020">
    <property type="term" value="C:membrane"/>
    <property type="evidence" value="ECO:0007669"/>
    <property type="project" value="UniProtKB-SubCell"/>
</dbReference>
<name>A0A8C6RDI2_NANGA</name>
<dbReference type="SUPFAM" id="SSF82153">
    <property type="entry name" value="FAS1 domain"/>
    <property type="match status" value="1"/>
</dbReference>
<gene>
    <name evidence="6" type="primary">Stab1</name>
</gene>
<reference evidence="6" key="2">
    <citation type="submission" date="2025-09" db="UniProtKB">
        <authorList>
            <consortium name="Ensembl"/>
        </authorList>
    </citation>
    <scope>IDENTIFICATION</scope>
</reference>
<dbReference type="AlphaFoldDB" id="A0A8C6RDI2"/>
<feature type="region of interest" description="Disordered" evidence="5">
    <location>
        <begin position="33"/>
        <end position="56"/>
    </location>
</feature>
<protein>
    <submittedName>
        <fullName evidence="6">Stabilin 1</fullName>
    </submittedName>
</protein>
<keyword evidence="3" id="KW-1015">Disulfide bond</keyword>
<evidence type="ECO:0000256" key="3">
    <source>
        <dbReference type="ARBA" id="ARBA00023157"/>
    </source>
</evidence>
<evidence type="ECO:0000313" key="6">
    <source>
        <dbReference type="Ensembl" id="ENSNGAP00000015795.1"/>
    </source>
</evidence>
<evidence type="ECO:0000256" key="4">
    <source>
        <dbReference type="ARBA" id="ARBA00023180"/>
    </source>
</evidence>
<organism evidence="6 7">
    <name type="scientific">Nannospalax galili</name>
    <name type="common">Northern Israeli blind subterranean mole rat</name>
    <name type="synonym">Spalax galili</name>
    <dbReference type="NCBI Taxonomy" id="1026970"/>
    <lineage>
        <taxon>Eukaryota</taxon>
        <taxon>Metazoa</taxon>
        <taxon>Chordata</taxon>
        <taxon>Craniata</taxon>
        <taxon>Vertebrata</taxon>
        <taxon>Euteleostomi</taxon>
        <taxon>Mammalia</taxon>
        <taxon>Eutheria</taxon>
        <taxon>Euarchontoglires</taxon>
        <taxon>Glires</taxon>
        <taxon>Rodentia</taxon>
        <taxon>Myomorpha</taxon>
        <taxon>Muroidea</taxon>
        <taxon>Spalacidae</taxon>
        <taxon>Spalacinae</taxon>
        <taxon>Nannospalax</taxon>
    </lineage>
</organism>
<dbReference type="Proteomes" id="UP000694381">
    <property type="component" value="Unassembled WGS sequence"/>
</dbReference>
<keyword evidence="7" id="KW-1185">Reference proteome</keyword>
<dbReference type="InterPro" id="IPR036378">
    <property type="entry name" value="FAS1_dom_sf"/>
</dbReference>
<dbReference type="PANTHER" id="PTHR24038">
    <property type="entry name" value="STABILIN"/>
    <property type="match status" value="1"/>
</dbReference>
<dbReference type="PANTHER" id="PTHR24038:SF8">
    <property type="entry name" value="STABILIN-1"/>
    <property type="match status" value="1"/>
</dbReference>
<keyword evidence="4" id="KW-0325">Glycoprotein</keyword>
<comment type="subcellular location">
    <subcellularLocation>
        <location evidence="1">Membrane</location>
    </subcellularLocation>
</comment>
<accession>A0A8C6RDI2</accession>
<sequence>IPGAVVVGRIITWDIIAFNGIIHALARPLLAPPQSAEDDADDDFSPWQEGTSPTLVSVPNPVFGSNDVFCEPFDASLLEEDFPDTQRILTVK</sequence>
<dbReference type="Ensembl" id="ENSNGAT00000021402.1">
    <property type="protein sequence ID" value="ENSNGAP00000015795.1"/>
    <property type="gene ID" value="ENSNGAG00000016620.1"/>
</dbReference>
<proteinExistence type="predicted"/>
<evidence type="ECO:0000313" key="7">
    <source>
        <dbReference type="Proteomes" id="UP000694381"/>
    </source>
</evidence>
<dbReference type="GeneTree" id="ENSGT00940000157928"/>
<evidence type="ECO:0000256" key="5">
    <source>
        <dbReference type="SAM" id="MobiDB-lite"/>
    </source>
</evidence>
<reference evidence="6" key="1">
    <citation type="submission" date="2025-08" db="UniProtKB">
        <authorList>
            <consortium name="Ensembl"/>
        </authorList>
    </citation>
    <scope>IDENTIFICATION</scope>
</reference>